<keyword evidence="9" id="KW-0496">Mitochondrion</keyword>
<keyword evidence="5 11" id="KW-0812">Transmembrane</keyword>
<evidence type="ECO:0000256" key="3">
    <source>
        <dbReference type="ARBA" id="ARBA00021935"/>
    </source>
</evidence>
<feature type="repeat" description="Solcar" evidence="11">
    <location>
        <begin position="41"/>
        <end position="132"/>
    </location>
</feature>
<dbReference type="STRING" id="1835702.A0A1F5LFZ7"/>
<comment type="similarity">
    <text evidence="12">Belongs to the mitochondrial carrier (TC 2.A.29) family.</text>
</comment>
<evidence type="ECO:0000256" key="9">
    <source>
        <dbReference type="ARBA" id="ARBA00023128"/>
    </source>
</evidence>
<dbReference type="GO" id="GO:0055085">
    <property type="term" value="P:transmembrane transport"/>
    <property type="evidence" value="ECO:0007669"/>
    <property type="project" value="InterPro"/>
</dbReference>
<dbReference type="OrthoDB" id="270584at2759"/>
<keyword evidence="10 11" id="KW-0472">Membrane</keyword>
<dbReference type="AlphaFoldDB" id="A0A1F5LFZ7"/>
<evidence type="ECO:0000313" key="15">
    <source>
        <dbReference type="Proteomes" id="UP000177622"/>
    </source>
</evidence>
<dbReference type="InterPro" id="IPR002067">
    <property type="entry name" value="MCP"/>
</dbReference>
<comment type="subcellular location">
    <subcellularLocation>
        <location evidence="2">Mitochondrion inner membrane</location>
        <topology evidence="2">Multi-pass membrane protein</topology>
    </subcellularLocation>
</comment>
<evidence type="ECO:0000256" key="10">
    <source>
        <dbReference type="ARBA" id="ARBA00023136"/>
    </source>
</evidence>
<keyword evidence="15" id="KW-1185">Reference proteome</keyword>
<name>A0A1F5LFZ7_PENAI</name>
<accession>A0A1F5LFZ7</accession>
<evidence type="ECO:0000256" key="6">
    <source>
        <dbReference type="ARBA" id="ARBA00022737"/>
    </source>
</evidence>
<evidence type="ECO:0000256" key="11">
    <source>
        <dbReference type="PROSITE-ProRule" id="PRU00282"/>
    </source>
</evidence>
<evidence type="ECO:0000256" key="4">
    <source>
        <dbReference type="ARBA" id="ARBA00022448"/>
    </source>
</evidence>
<comment type="function">
    <text evidence="1">Mitochondrial transporter that mediates uptake of thiamine pyrophosphate (ThPP) into mitochondria.</text>
</comment>
<reference evidence="14 15" key="1">
    <citation type="journal article" date="2016" name="Sci. Rep.">
        <title>Penicillium arizonense, a new, genome sequenced fungal species, reveals a high chemical diversity in secreted metabolites.</title>
        <authorList>
            <person name="Grijseels S."/>
            <person name="Nielsen J.C."/>
            <person name="Randelovic M."/>
            <person name="Nielsen J."/>
            <person name="Nielsen K.F."/>
            <person name="Workman M."/>
            <person name="Frisvad J.C."/>
        </authorList>
    </citation>
    <scope>NUCLEOTIDE SEQUENCE [LARGE SCALE GENOMIC DNA]</scope>
    <source>
        <strain evidence="14 15">CBS 141311</strain>
    </source>
</reference>
<dbReference type="PRINTS" id="PR00926">
    <property type="entry name" value="MITOCARRIER"/>
</dbReference>
<dbReference type="PROSITE" id="PS50920">
    <property type="entry name" value="SOLCAR"/>
    <property type="match status" value="3"/>
</dbReference>
<dbReference type="PANTHER" id="PTHR24089">
    <property type="entry name" value="SOLUTE CARRIER FAMILY 25"/>
    <property type="match status" value="1"/>
</dbReference>
<dbReference type="InterPro" id="IPR023395">
    <property type="entry name" value="MCP_dom_sf"/>
</dbReference>
<evidence type="ECO:0000256" key="8">
    <source>
        <dbReference type="ARBA" id="ARBA00022989"/>
    </source>
</evidence>
<comment type="caution">
    <text evidence="14">The sequence shown here is derived from an EMBL/GenBank/DDBJ whole genome shotgun (WGS) entry which is preliminary data.</text>
</comment>
<organism evidence="14 15">
    <name type="scientific">Penicillium arizonense</name>
    <dbReference type="NCBI Taxonomy" id="1835702"/>
    <lineage>
        <taxon>Eukaryota</taxon>
        <taxon>Fungi</taxon>
        <taxon>Dikarya</taxon>
        <taxon>Ascomycota</taxon>
        <taxon>Pezizomycotina</taxon>
        <taxon>Eurotiomycetes</taxon>
        <taxon>Eurotiomycetidae</taxon>
        <taxon>Eurotiales</taxon>
        <taxon>Aspergillaceae</taxon>
        <taxon>Penicillium</taxon>
    </lineage>
</organism>
<dbReference type="Gene3D" id="1.50.40.10">
    <property type="entry name" value="Mitochondrial carrier domain"/>
    <property type="match status" value="1"/>
</dbReference>
<dbReference type="Proteomes" id="UP000177622">
    <property type="component" value="Unassembled WGS sequence"/>
</dbReference>
<keyword evidence="7" id="KW-0999">Mitochondrion inner membrane</keyword>
<feature type="transmembrane region" description="Helical" evidence="13">
    <location>
        <begin position="340"/>
        <end position="362"/>
    </location>
</feature>
<evidence type="ECO:0000256" key="7">
    <source>
        <dbReference type="ARBA" id="ARBA00022792"/>
    </source>
</evidence>
<dbReference type="Pfam" id="PF00153">
    <property type="entry name" value="Mito_carr"/>
    <property type="match status" value="3"/>
</dbReference>
<sequence length="371" mass="41374">MVIEHNARPRVRQYLLVSRILLSDAITGVKLVKAGYFIAVAFVILKSIILALPFMVAKTLVAPLDRVKILFQTSTPAYVRYIGSWKGFVSALTSISSHEGLRGLFKGHSATLLQKFPYAAINFLMYEQMRALFISSPEKETPLRRFLSGSVSGATSVFFTYPLDLVRVRLAIESRSHRSSLKGICRQIYNEQSGALQSHTTAVRGVSKTVSSAIEKALPISKLSNFYRGFTPTMLGMLPYAGMSFFTHDTVKDWLRRAEFEKYTTVPQSAADRESQRRPLKIGAQLIAGALAGTIAQTTSYPLEVIRRRIQASGVIQGESNIGIAKTCHIIWAERGFRGFWVGLTIGYIKVVPMVAASFLVYERLKYQFNI</sequence>
<dbReference type="SUPFAM" id="SSF103506">
    <property type="entry name" value="Mitochondrial carrier"/>
    <property type="match status" value="1"/>
</dbReference>
<evidence type="ECO:0000256" key="13">
    <source>
        <dbReference type="SAM" id="Phobius"/>
    </source>
</evidence>
<evidence type="ECO:0000256" key="2">
    <source>
        <dbReference type="ARBA" id="ARBA00004448"/>
    </source>
</evidence>
<dbReference type="RefSeq" id="XP_022487585.1">
    <property type="nucleotide sequence ID" value="XM_022632671.1"/>
</dbReference>
<proteinExistence type="inferred from homology"/>
<keyword evidence="8 13" id="KW-1133">Transmembrane helix</keyword>
<dbReference type="GeneID" id="34577405"/>
<evidence type="ECO:0000256" key="12">
    <source>
        <dbReference type="RuleBase" id="RU000488"/>
    </source>
</evidence>
<evidence type="ECO:0000256" key="5">
    <source>
        <dbReference type="ARBA" id="ARBA00022692"/>
    </source>
</evidence>
<protein>
    <recommendedName>
        <fullName evidence="3">Mitochondrial thiamine pyrophosphate carrier 1</fullName>
    </recommendedName>
</protein>
<dbReference type="InterPro" id="IPR018108">
    <property type="entry name" value="MCP_transmembrane"/>
</dbReference>
<keyword evidence="4 12" id="KW-0813">Transport</keyword>
<feature type="repeat" description="Solcar" evidence="11">
    <location>
        <begin position="140"/>
        <end position="254"/>
    </location>
</feature>
<feature type="repeat" description="Solcar" evidence="11">
    <location>
        <begin position="280"/>
        <end position="368"/>
    </location>
</feature>
<evidence type="ECO:0000256" key="1">
    <source>
        <dbReference type="ARBA" id="ARBA00002238"/>
    </source>
</evidence>
<keyword evidence="6" id="KW-0677">Repeat</keyword>
<evidence type="ECO:0000313" key="14">
    <source>
        <dbReference type="EMBL" id="OGE52143.1"/>
    </source>
</evidence>
<gene>
    <name evidence="14" type="ORF">PENARI_c011G08194</name>
</gene>
<feature type="transmembrane region" description="Helical" evidence="13">
    <location>
        <begin position="34"/>
        <end position="56"/>
    </location>
</feature>
<dbReference type="GO" id="GO:0005743">
    <property type="term" value="C:mitochondrial inner membrane"/>
    <property type="evidence" value="ECO:0007669"/>
    <property type="project" value="UniProtKB-SubCell"/>
</dbReference>
<dbReference type="EMBL" id="LXJU01000011">
    <property type="protein sequence ID" value="OGE52143.1"/>
    <property type="molecule type" value="Genomic_DNA"/>
</dbReference>